<evidence type="ECO:0000256" key="1">
    <source>
        <dbReference type="ARBA" id="ARBA00022448"/>
    </source>
</evidence>
<dbReference type="PATRIC" id="fig|1398.26.peg.1769"/>
<dbReference type="RefSeq" id="WP_013858631.1">
    <property type="nucleotide sequence ID" value="NZ_CABJCT010000006.1"/>
</dbReference>
<gene>
    <name evidence="8" type="ORF">B4098_0578</name>
</gene>
<dbReference type="Gene3D" id="1.10.760.10">
    <property type="entry name" value="Cytochrome c-like domain"/>
    <property type="match status" value="1"/>
</dbReference>
<dbReference type="InterPro" id="IPR036909">
    <property type="entry name" value="Cyt_c-like_dom_sf"/>
</dbReference>
<dbReference type="InterPro" id="IPR051811">
    <property type="entry name" value="Cytochrome_c550/c551-like"/>
</dbReference>
<dbReference type="EMBL" id="LQYG01000023">
    <property type="protein sequence ID" value="KYC64904.1"/>
    <property type="molecule type" value="Genomic_DNA"/>
</dbReference>
<keyword evidence="5 7" id="KW-0408">Iron</keyword>
<evidence type="ECO:0000313" key="9">
    <source>
        <dbReference type="Proteomes" id="UP000075288"/>
    </source>
</evidence>
<protein>
    <submittedName>
        <fullName evidence="8">Uncharacterized protein</fullName>
    </submittedName>
</protein>
<evidence type="ECO:0000256" key="2">
    <source>
        <dbReference type="ARBA" id="ARBA00022617"/>
    </source>
</evidence>
<evidence type="ECO:0000256" key="4">
    <source>
        <dbReference type="ARBA" id="ARBA00022982"/>
    </source>
</evidence>
<evidence type="ECO:0000256" key="7">
    <source>
        <dbReference type="PIRSR" id="PIRSR000025-2"/>
    </source>
</evidence>
<keyword evidence="1" id="KW-0813">Transport</keyword>
<feature type="binding site" description="axial binding residue" evidence="7">
    <location>
        <position position="98"/>
    </location>
    <ligand>
        <name>heme c</name>
        <dbReference type="ChEBI" id="CHEBI:61717"/>
    </ligand>
    <ligandPart>
        <name>Fe</name>
        <dbReference type="ChEBI" id="CHEBI:18248"/>
    </ligandPart>
</feature>
<feature type="binding site" description="covalent" evidence="6">
    <location>
        <position position="59"/>
    </location>
    <ligand>
        <name>heme c</name>
        <dbReference type="ChEBI" id="CHEBI:61717"/>
    </ligand>
</feature>
<comment type="PTM">
    <text evidence="6">Binds 1 heme c group covalently per subunit.</text>
</comment>
<dbReference type="PANTHER" id="PTHR37823:SF2">
    <property type="entry name" value="CYTOCHROME C-550"/>
    <property type="match status" value="1"/>
</dbReference>
<reference evidence="8 9" key="1">
    <citation type="submission" date="2016-01" db="EMBL/GenBank/DDBJ databases">
        <title>Genome Sequences of Twelve Sporeforming Bacillus Species Isolated from Foods.</title>
        <authorList>
            <person name="Berendsen E.M."/>
            <person name="Wells-Bennik M.H."/>
            <person name="Krawcyk A.O."/>
            <person name="De Jong A."/>
            <person name="Holsappel S."/>
            <person name="Eijlander R.T."/>
            <person name="Kuipers O.P."/>
        </authorList>
    </citation>
    <scope>NUCLEOTIDE SEQUENCE [LARGE SCALE GENOMIC DNA]</scope>
    <source>
        <strain evidence="8 9">B4098</strain>
    </source>
</reference>
<evidence type="ECO:0000313" key="8">
    <source>
        <dbReference type="EMBL" id="KYC64904.1"/>
    </source>
</evidence>
<dbReference type="SUPFAM" id="SSF46626">
    <property type="entry name" value="Cytochrome c"/>
    <property type="match status" value="1"/>
</dbReference>
<dbReference type="GO" id="GO:0009055">
    <property type="term" value="F:electron transfer activity"/>
    <property type="evidence" value="ECO:0007669"/>
    <property type="project" value="InterPro"/>
</dbReference>
<evidence type="ECO:0000256" key="3">
    <source>
        <dbReference type="ARBA" id="ARBA00022723"/>
    </source>
</evidence>
<keyword evidence="4" id="KW-0249">Electron transport</keyword>
<feature type="binding site" description="covalent" evidence="6">
    <location>
        <position position="62"/>
    </location>
    <ligand>
        <name>heme c</name>
        <dbReference type="ChEBI" id="CHEBI:61717"/>
    </ligand>
</feature>
<proteinExistence type="predicted"/>
<accession>A0A150K7L4</accession>
<organism evidence="8 9">
    <name type="scientific">Heyndrickxia coagulans</name>
    <name type="common">Weizmannia coagulans</name>
    <dbReference type="NCBI Taxonomy" id="1398"/>
    <lineage>
        <taxon>Bacteria</taxon>
        <taxon>Bacillati</taxon>
        <taxon>Bacillota</taxon>
        <taxon>Bacilli</taxon>
        <taxon>Bacillales</taxon>
        <taxon>Bacillaceae</taxon>
        <taxon>Heyndrickxia</taxon>
    </lineage>
</organism>
<dbReference type="AlphaFoldDB" id="A0A150K7L4"/>
<dbReference type="NCBIfam" id="NF045774">
    <property type="entry name" value="cytochro_C551"/>
    <property type="match status" value="1"/>
</dbReference>
<dbReference type="GO" id="GO:0020037">
    <property type="term" value="F:heme binding"/>
    <property type="evidence" value="ECO:0007669"/>
    <property type="project" value="InterPro"/>
</dbReference>
<dbReference type="PIRSF" id="PIRSF000025">
    <property type="entry name" value="Cytc_Bsub_c550"/>
    <property type="match status" value="1"/>
</dbReference>
<keyword evidence="2 6" id="KW-0349">Heme</keyword>
<dbReference type="OMA" id="IFQQNCA"/>
<evidence type="ECO:0000256" key="6">
    <source>
        <dbReference type="PIRSR" id="PIRSR000025-1"/>
    </source>
</evidence>
<feature type="binding site" description="axial binding residue" evidence="7">
    <location>
        <position position="63"/>
    </location>
    <ligand>
        <name>heme c</name>
        <dbReference type="ChEBI" id="CHEBI:61717"/>
    </ligand>
    <ligandPart>
        <name>Fe</name>
        <dbReference type="ChEBI" id="CHEBI:18248"/>
    </ligandPart>
</feature>
<dbReference type="Pfam" id="PF13442">
    <property type="entry name" value="Cytochrome_CBB3"/>
    <property type="match status" value="1"/>
</dbReference>
<dbReference type="PANTHER" id="PTHR37823">
    <property type="entry name" value="CYTOCHROME C-553-LIKE"/>
    <property type="match status" value="1"/>
</dbReference>
<dbReference type="InterPro" id="IPR012218">
    <property type="entry name" value="Cyt_c_BACSU-c550-type"/>
</dbReference>
<dbReference type="Proteomes" id="UP000075288">
    <property type="component" value="Unassembled WGS sequence"/>
</dbReference>
<keyword evidence="3 7" id="KW-0479">Metal-binding</keyword>
<sequence>MEEECAQEGGLRVKKWCAALAAVLLAAGLAACGNGSPSSGGGKNTASGGDAEKLADQKCSACHGDQLQGNVGPNLQHIGSKLSEKQILNVIENGKGDMPKGLLKGDDAQKVAKWLSKKK</sequence>
<dbReference type="GO" id="GO:0005506">
    <property type="term" value="F:iron ion binding"/>
    <property type="evidence" value="ECO:0007669"/>
    <property type="project" value="InterPro"/>
</dbReference>
<dbReference type="InterPro" id="IPR009056">
    <property type="entry name" value="Cyt_c-like_dom"/>
</dbReference>
<evidence type="ECO:0000256" key="5">
    <source>
        <dbReference type="ARBA" id="ARBA00023004"/>
    </source>
</evidence>
<dbReference type="InterPro" id="IPR054782">
    <property type="entry name" value="Cytochro_C551"/>
</dbReference>
<dbReference type="PROSITE" id="PS51007">
    <property type="entry name" value="CYTC"/>
    <property type="match status" value="1"/>
</dbReference>
<name>A0A150K7L4_HEYCO</name>
<comment type="caution">
    <text evidence="8">The sequence shown here is derived from an EMBL/GenBank/DDBJ whole genome shotgun (WGS) entry which is preliminary data.</text>
</comment>
<dbReference type="GO" id="GO:0016020">
    <property type="term" value="C:membrane"/>
    <property type="evidence" value="ECO:0007669"/>
    <property type="project" value="InterPro"/>
</dbReference>